<comment type="caution">
    <text evidence="2">The sequence shown here is derived from an EMBL/GenBank/DDBJ whole genome shotgun (WGS) entry which is preliminary data.</text>
</comment>
<protein>
    <recommendedName>
        <fullName evidence="1">Type I restriction enzyme HindI endonuclease subunit-like C-terminal domain-containing protein</fullName>
    </recommendedName>
</protein>
<name>A0A0D8FUF6_9ACTN</name>
<proteinExistence type="predicted"/>
<sequence length="51" mass="5823">MLQSKAKQMKTEHERGQALGLRDDELAFCDVVCHNDSSVMELGDDVHKRIH</sequence>
<dbReference type="InterPro" id="IPR021810">
    <property type="entry name" value="T1RH-like_C"/>
</dbReference>
<accession>A0A0D8FUF6</accession>
<evidence type="ECO:0000259" key="1">
    <source>
        <dbReference type="Pfam" id="PF11867"/>
    </source>
</evidence>
<keyword evidence="3" id="KW-1185">Reference proteome</keyword>
<reference evidence="2 3" key="1">
    <citation type="submission" date="2015-01" db="EMBL/GenBank/DDBJ databases">
        <title>Draft genome of the acidophilic iron oxidizer Ferrimicrobium acidiphilum strain T23.</title>
        <authorList>
            <person name="Poehlein A."/>
            <person name="Eisen S."/>
            <person name="Schloemann M."/>
            <person name="Johnson B.D."/>
            <person name="Daniel R."/>
            <person name="Muehling M."/>
        </authorList>
    </citation>
    <scope>NUCLEOTIDE SEQUENCE [LARGE SCALE GENOMIC DNA]</scope>
    <source>
        <strain evidence="2 3">T23</strain>
    </source>
</reference>
<evidence type="ECO:0000313" key="2">
    <source>
        <dbReference type="EMBL" id="KJE76731.1"/>
    </source>
</evidence>
<feature type="domain" description="Type I restriction enzyme HindI endonuclease subunit-like C-terminal" evidence="1">
    <location>
        <begin position="6"/>
        <end position="50"/>
    </location>
</feature>
<dbReference type="STRING" id="1121877.FEAC_15180"/>
<organism evidence="2 3">
    <name type="scientific">Ferrimicrobium acidiphilum DSM 19497</name>
    <dbReference type="NCBI Taxonomy" id="1121877"/>
    <lineage>
        <taxon>Bacteria</taxon>
        <taxon>Bacillati</taxon>
        <taxon>Actinomycetota</taxon>
        <taxon>Acidimicrobiia</taxon>
        <taxon>Acidimicrobiales</taxon>
        <taxon>Acidimicrobiaceae</taxon>
        <taxon>Ferrimicrobium</taxon>
    </lineage>
</organism>
<dbReference type="Pfam" id="PF11867">
    <property type="entry name" value="T1RH-like_C"/>
    <property type="match status" value="1"/>
</dbReference>
<dbReference type="EMBL" id="JXUW01000012">
    <property type="protein sequence ID" value="KJE76731.1"/>
    <property type="molecule type" value="Genomic_DNA"/>
</dbReference>
<evidence type="ECO:0000313" key="3">
    <source>
        <dbReference type="Proteomes" id="UP000032336"/>
    </source>
</evidence>
<gene>
    <name evidence="2" type="ORF">FEAC_15180</name>
</gene>
<dbReference type="AlphaFoldDB" id="A0A0D8FUF6"/>
<dbReference type="Proteomes" id="UP000032336">
    <property type="component" value="Unassembled WGS sequence"/>
</dbReference>